<organism evidence="3 4">
    <name type="scientific">Xylaria multiplex</name>
    <dbReference type="NCBI Taxonomy" id="323545"/>
    <lineage>
        <taxon>Eukaryota</taxon>
        <taxon>Fungi</taxon>
        <taxon>Dikarya</taxon>
        <taxon>Ascomycota</taxon>
        <taxon>Pezizomycotina</taxon>
        <taxon>Sordariomycetes</taxon>
        <taxon>Xylariomycetidae</taxon>
        <taxon>Xylariales</taxon>
        <taxon>Xylariaceae</taxon>
        <taxon>Xylaria</taxon>
    </lineage>
</organism>
<sequence>MSFTGNLFSKLGLGDAGMSSLLPQYTSPPPRPVDEHHLAELSPRPEDTLLPHEFPRNGGSSSVMRNGSNSTHRGQNNGGNARLKASVTFQEPPWSPGETGYTIHDHRAGKRVYETREQDAEAPQFWRPSFTPEDRDPPADPQMSFFESMFTVRPTRPAYTERAPSTKVDQSFKLIERRERQMQQELQQLLDAQDYALEKHLASTTSYDDDSTTQRSGTPISDTPNGHVIPVRQPKKRHMSKREARLGISRCMSQLSDLKNEEEAYIAAALAERKAALSRLRNLSTKRNSIVAEMKAIESDRDQPLKNEIGKMEEKHRVVCDDILKLEERLRDLKRTKARLESRITEAKSTRDSELSGYKGALNECDKRINDIMNYPDVSVLEVEGLMTQDADLRTLVGQHISGFEFLSLRPERRTLPMAKDWWEGEVQVLELRKTAVDKERGALDEGTQLWQDMLGRLEAHDRQLKLTFDAMAEYSSPKQRHSSSQFNKLGETLKKQYVMCKQTTHELEELYEYTEAQGWNLLVTALGAEINYFRGLKAQLADTLHVVGWADGVVTPRTDTSTTPSRGDDLLTVGDGKTEDLDEELTGSILRRWDGTDELRRSISKTDTNPDTEASRHEESDGDNEVPPGLFGQVRHESDDDEHNDVPSEFLSMHSPSRRKRLEPSPGRRAREPLESGRDEYGDRARGDDEDDEKQNPLSRESSANEVPPDLLSESHHVLD</sequence>
<feature type="coiled-coil region" evidence="1">
    <location>
        <begin position="323"/>
        <end position="350"/>
    </location>
</feature>
<feature type="region of interest" description="Disordered" evidence="2">
    <location>
        <begin position="555"/>
        <end position="580"/>
    </location>
</feature>
<keyword evidence="4" id="KW-1185">Reference proteome</keyword>
<dbReference type="AlphaFoldDB" id="A0A7C8IWJ4"/>
<proteinExistence type="predicted"/>
<comment type="caution">
    <text evidence="3">The sequence shown here is derived from an EMBL/GenBank/DDBJ whole genome shotgun (WGS) entry which is preliminary data.</text>
</comment>
<evidence type="ECO:0000256" key="2">
    <source>
        <dbReference type="SAM" id="MobiDB-lite"/>
    </source>
</evidence>
<feature type="region of interest" description="Disordered" evidence="2">
    <location>
        <begin position="602"/>
        <end position="721"/>
    </location>
</feature>
<feature type="compositionally biased region" description="Basic and acidic residues" evidence="2">
    <location>
        <begin position="32"/>
        <end position="55"/>
    </location>
</feature>
<evidence type="ECO:0000313" key="4">
    <source>
        <dbReference type="Proteomes" id="UP000481858"/>
    </source>
</evidence>
<feature type="compositionally biased region" description="Basic and acidic residues" evidence="2">
    <location>
        <begin position="670"/>
        <end position="688"/>
    </location>
</feature>
<dbReference type="Proteomes" id="UP000481858">
    <property type="component" value="Unassembled WGS sequence"/>
</dbReference>
<evidence type="ECO:0008006" key="5">
    <source>
        <dbReference type="Google" id="ProtNLM"/>
    </source>
</evidence>
<dbReference type="EMBL" id="WUBL01000007">
    <property type="protein sequence ID" value="KAF2972218.1"/>
    <property type="molecule type" value="Genomic_DNA"/>
</dbReference>
<feature type="compositionally biased region" description="Polar residues" evidence="2">
    <location>
        <begin position="697"/>
        <end position="706"/>
    </location>
</feature>
<feature type="region of interest" description="Disordered" evidence="2">
    <location>
        <begin position="19"/>
        <end position="80"/>
    </location>
</feature>
<evidence type="ECO:0000256" key="1">
    <source>
        <dbReference type="SAM" id="Coils"/>
    </source>
</evidence>
<feature type="region of interest" description="Disordered" evidence="2">
    <location>
        <begin position="203"/>
        <end position="243"/>
    </location>
</feature>
<gene>
    <name evidence="3" type="ORF">GQX73_g1315</name>
</gene>
<keyword evidence="1" id="KW-0175">Coiled coil</keyword>
<feature type="compositionally biased region" description="Low complexity" evidence="2">
    <location>
        <begin position="555"/>
        <end position="566"/>
    </location>
</feature>
<evidence type="ECO:0000313" key="3">
    <source>
        <dbReference type="EMBL" id="KAF2972218.1"/>
    </source>
</evidence>
<name>A0A7C8IWJ4_9PEZI</name>
<dbReference type="Gene3D" id="1.10.287.1490">
    <property type="match status" value="1"/>
</dbReference>
<protein>
    <recommendedName>
        <fullName evidence="5">Autophagy-related protein 28</fullName>
    </recommendedName>
</protein>
<feature type="compositionally biased region" description="Polar residues" evidence="2">
    <location>
        <begin position="214"/>
        <end position="224"/>
    </location>
</feature>
<dbReference type="OrthoDB" id="5342758at2759"/>
<reference evidence="3 4" key="1">
    <citation type="submission" date="2019-12" db="EMBL/GenBank/DDBJ databases">
        <title>Draft genome sequence of the ascomycete Xylaria multiplex DSM 110363.</title>
        <authorList>
            <person name="Buettner E."/>
            <person name="Kellner H."/>
        </authorList>
    </citation>
    <scope>NUCLEOTIDE SEQUENCE [LARGE SCALE GENOMIC DNA]</scope>
    <source>
        <strain evidence="3 4">DSM 110363</strain>
    </source>
</reference>
<feature type="compositionally biased region" description="Polar residues" evidence="2">
    <location>
        <begin position="58"/>
        <end position="79"/>
    </location>
</feature>
<accession>A0A7C8IWJ4</accession>
<dbReference type="InParanoid" id="A0A7C8IWJ4"/>